<dbReference type="AlphaFoldDB" id="A0A8K0STW7"/>
<dbReference type="EMBL" id="JAGPNK010000004">
    <property type="protein sequence ID" value="KAH7322482.1"/>
    <property type="molecule type" value="Genomic_DNA"/>
</dbReference>
<dbReference type="GO" id="GO:0016491">
    <property type="term" value="F:oxidoreductase activity"/>
    <property type="evidence" value="ECO:0007669"/>
    <property type="project" value="UniProtKB-KW"/>
</dbReference>
<comment type="caution">
    <text evidence="2">The sequence shown here is derived from an EMBL/GenBank/DDBJ whole genome shotgun (WGS) entry which is preliminary data.</text>
</comment>
<evidence type="ECO:0000313" key="3">
    <source>
        <dbReference type="Proteomes" id="UP000813444"/>
    </source>
</evidence>
<dbReference type="Proteomes" id="UP000813444">
    <property type="component" value="Unassembled WGS sequence"/>
</dbReference>
<organism evidence="2 3">
    <name type="scientific">Stachybotrys elegans</name>
    <dbReference type="NCBI Taxonomy" id="80388"/>
    <lineage>
        <taxon>Eukaryota</taxon>
        <taxon>Fungi</taxon>
        <taxon>Dikarya</taxon>
        <taxon>Ascomycota</taxon>
        <taxon>Pezizomycotina</taxon>
        <taxon>Sordariomycetes</taxon>
        <taxon>Hypocreomycetidae</taxon>
        <taxon>Hypocreales</taxon>
        <taxon>Stachybotryaceae</taxon>
        <taxon>Stachybotrys</taxon>
    </lineage>
</organism>
<evidence type="ECO:0000256" key="1">
    <source>
        <dbReference type="ARBA" id="ARBA00023002"/>
    </source>
</evidence>
<dbReference type="Gene3D" id="3.40.50.720">
    <property type="entry name" value="NAD(P)-binding Rossmann-like Domain"/>
    <property type="match status" value="1"/>
</dbReference>
<dbReference type="InterPro" id="IPR002347">
    <property type="entry name" value="SDR_fam"/>
</dbReference>
<dbReference type="PANTHER" id="PTHR43157">
    <property type="entry name" value="PHOSPHATIDYLINOSITOL-GLYCAN BIOSYNTHESIS CLASS F PROTEIN-RELATED"/>
    <property type="match status" value="1"/>
</dbReference>
<evidence type="ECO:0008006" key="4">
    <source>
        <dbReference type="Google" id="ProtNLM"/>
    </source>
</evidence>
<dbReference type="PANTHER" id="PTHR43157:SF31">
    <property type="entry name" value="PHOSPHATIDYLINOSITOL-GLYCAN BIOSYNTHESIS CLASS F PROTEIN"/>
    <property type="match status" value="1"/>
</dbReference>
<dbReference type="InterPro" id="IPR036291">
    <property type="entry name" value="NAD(P)-bd_dom_sf"/>
</dbReference>
<dbReference type="Pfam" id="PF00106">
    <property type="entry name" value="adh_short"/>
    <property type="match status" value="1"/>
</dbReference>
<reference evidence="2" key="1">
    <citation type="journal article" date="2021" name="Nat. Commun.">
        <title>Genetic determinants of endophytism in the Arabidopsis root mycobiome.</title>
        <authorList>
            <person name="Mesny F."/>
            <person name="Miyauchi S."/>
            <person name="Thiergart T."/>
            <person name="Pickel B."/>
            <person name="Atanasova L."/>
            <person name="Karlsson M."/>
            <person name="Huettel B."/>
            <person name="Barry K.W."/>
            <person name="Haridas S."/>
            <person name="Chen C."/>
            <person name="Bauer D."/>
            <person name="Andreopoulos W."/>
            <person name="Pangilinan J."/>
            <person name="LaButti K."/>
            <person name="Riley R."/>
            <person name="Lipzen A."/>
            <person name="Clum A."/>
            <person name="Drula E."/>
            <person name="Henrissat B."/>
            <person name="Kohler A."/>
            <person name="Grigoriev I.V."/>
            <person name="Martin F.M."/>
            <person name="Hacquard S."/>
        </authorList>
    </citation>
    <scope>NUCLEOTIDE SEQUENCE</scope>
    <source>
        <strain evidence="2">MPI-CAGE-CH-0235</strain>
    </source>
</reference>
<accession>A0A8K0STW7</accession>
<proteinExistence type="predicted"/>
<keyword evidence="3" id="KW-1185">Reference proteome</keyword>
<evidence type="ECO:0000313" key="2">
    <source>
        <dbReference type="EMBL" id="KAH7322482.1"/>
    </source>
</evidence>
<dbReference type="OrthoDB" id="542013at2759"/>
<keyword evidence="1" id="KW-0560">Oxidoreductase</keyword>
<name>A0A8K0STW7_9HYPO</name>
<protein>
    <recommendedName>
        <fullName evidence="4">Ketoreductase (KR) domain-containing protein</fullName>
    </recommendedName>
</protein>
<gene>
    <name evidence="2" type="ORF">B0I35DRAFT_425873</name>
</gene>
<dbReference type="SUPFAM" id="SSF51735">
    <property type="entry name" value="NAD(P)-binding Rossmann-fold domains"/>
    <property type="match status" value="1"/>
</dbReference>
<sequence>MSPKMPSTFDTSPEDESKLLHFFRRQLTFTPDDVIDVDLAGKTAIVIGSNCGVGLECCRKLLELGIGKLILTVRSKEKGDATLVELSKGKEIKPETIDIWQLELSSYDSVIAFGERARSLDRIDYAIISAAMMSAKQKLTPTTGHDEMIQVNYLSTMLVLLLLLAVVKEKPGAQPARITLVSSEGAAWTKFNERHNDPLLPSLDTAKGWKFSDRYFLSKLLGQIFVARLAEHVPASVAVVNMASPGLVHDTGLEREVSQATGGSVIAFLKRRFAYSSKTAARNIIDAVVHHGAETHGQFLAAQAIRAMAPIVYPAADEPIRERLWKETLAEFSQPEAQRAIQQLVV</sequence>